<dbReference type="AlphaFoldDB" id="A0A1I8BWX0"/>
<protein>
    <submittedName>
        <fullName evidence="4">ZP domain-containing protein</fullName>
    </submittedName>
</protein>
<keyword evidence="3" id="KW-1185">Reference proteome</keyword>
<evidence type="ECO:0000313" key="3">
    <source>
        <dbReference type="Proteomes" id="UP000095281"/>
    </source>
</evidence>
<proteinExistence type="predicted"/>
<sequence>MLVRLMLEGSSLTLLLMEWLLIILPFVFGFCVCTVTCGGKNPKKQPPGKQQKPPTLQAQSNSPTPKESPKATPTSPKASTPKPPQLGGGPGSTIQVPFSKEKMLWDAMTDKDDGKKK</sequence>
<name>A0A1I8BWX0_MELHA</name>
<keyword evidence="2" id="KW-1133">Transmembrane helix</keyword>
<feature type="compositionally biased region" description="Low complexity" evidence="1">
    <location>
        <begin position="70"/>
        <end position="80"/>
    </location>
</feature>
<evidence type="ECO:0000256" key="2">
    <source>
        <dbReference type="SAM" id="Phobius"/>
    </source>
</evidence>
<feature type="region of interest" description="Disordered" evidence="1">
    <location>
        <begin position="40"/>
        <end position="117"/>
    </location>
</feature>
<dbReference type="Proteomes" id="UP000095281">
    <property type="component" value="Unplaced"/>
</dbReference>
<accession>A0A1I8BWX0</accession>
<keyword evidence="2" id="KW-0472">Membrane</keyword>
<dbReference type="WBParaSite" id="MhA1_Contig759.frz3.gene16">
    <property type="protein sequence ID" value="MhA1_Contig759.frz3.gene16"/>
    <property type="gene ID" value="MhA1_Contig759.frz3.gene16"/>
</dbReference>
<feature type="compositionally biased region" description="Basic and acidic residues" evidence="1">
    <location>
        <begin position="99"/>
        <end position="117"/>
    </location>
</feature>
<feature type="compositionally biased region" description="Polar residues" evidence="1">
    <location>
        <begin position="56"/>
        <end position="65"/>
    </location>
</feature>
<evidence type="ECO:0000313" key="4">
    <source>
        <dbReference type="WBParaSite" id="MhA1_Contig759.frz3.gene16"/>
    </source>
</evidence>
<organism evidence="3 4">
    <name type="scientific">Meloidogyne hapla</name>
    <name type="common">Root-knot nematode worm</name>
    <dbReference type="NCBI Taxonomy" id="6305"/>
    <lineage>
        <taxon>Eukaryota</taxon>
        <taxon>Metazoa</taxon>
        <taxon>Ecdysozoa</taxon>
        <taxon>Nematoda</taxon>
        <taxon>Chromadorea</taxon>
        <taxon>Rhabditida</taxon>
        <taxon>Tylenchina</taxon>
        <taxon>Tylenchomorpha</taxon>
        <taxon>Tylenchoidea</taxon>
        <taxon>Meloidogynidae</taxon>
        <taxon>Meloidogyninae</taxon>
        <taxon>Meloidogyne</taxon>
    </lineage>
</organism>
<keyword evidence="2" id="KW-0812">Transmembrane</keyword>
<feature type="transmembrane region" description="Helical" evidence="2">
    <location>
        <begin position="20"/>
        <end position="39"/>
    </location>
</feature>
<reference evidence="4" key="1">
    <citation type="submission" date="2016-11" db="UniProtKB">
        <authorList>
            <consortium name="WormBaseParasite"/>
        </authorList>
    </citation>
    <scope>IDENTIFICATION</scope>
</reference>
<evidence type="ECO:0000256" key="1">
    <source>
        <dbReference type="SAM" id="MobiDB-lite"/>
    </source>
</evidence>